<feature type="region of interest" description="Disordered" evidence="17">
    <location>
        <begin position="439"/>
        <end position="460"/>
    </location>
</feature>
<evidence type="ECO:0000256" key="13">
    <source>
        <dbReference type="ARBA" id="ARBA00051626"/>
    </source>
</evidence>
<dbReference type="CDD" id="cd08792">
    <property type="entry name" value="DED_Caspase_8_10_r1"/>
    <property type="match status" value="1"/>
</dbReference>
<feature type="domain" description="DED" evidence="18">
    <location>
        <begin position="49"/>
        <end position="126"/>
    </location>
</feature>
<evidence type="ECO:0000256" key="12">
    <source>
        <dbReference type="ARBA" id="ARBA00023242"/>
    </source>
</evidence>
<dbReference type="PROSITE" id="PS50207">
    <property type="entry name" value="CASPASE_P10"/>
    <property type="match status" value="1"/>
</dbReference>
<evidence type="ECO:0000256" key="7">
    <source>
        <dbReference type="ARBA" id="ARBA00022703"/>
    </source>
</evidence>
<evidence type="ECO:0000313" key="21">
    <source>
        <dbReference type="EMBL" id="KAJ8393884.1"/>
    </source>
</evidence>
<dbReference type="InterPro" id="IPR011029">
    <property type="entry name" value="DEATH-like_dom_sf"/>
</dbReference>
<evidence type="ECO:0000256" key="14">
    <source>
        <dbReference type="ARBA" id="ARBA00066479"/>
    </source>
</evidence>
<evidence type="ECO:0000256" key="15">
    <source>
        <dbReference type="ARBA" id="ARBA00068172"/>
    </source>
</evidence>
<dbReference type="InterPro" id="IPR011600">
    <property type="entry name" value="Pept_C14_caspase"/>
</dbReference>
<comment type="similarity">
    <text evidence="3 16">Belongs to the peptidase C14A family.</text>
</comment>
<dbReference type="GO" id="GO:0043065">
    <property type="term" value="P:positive regulation of apoptotic process"/>
    <property type="evidence" value="ECO:0007669"/>
    <property type="project" value="UniProtKB-ARBA"/>
</dbReference>
<dbReference type="Pfam" id="PF00656">
    <property type="entry name" value="Peptidase_C14"/>
    <property type="match status" value="1"/>
</dbReference>
<organism evidence="21 22">
    <name type="scientific">Aldrovandia affinis</name>
    <dbReference type="NCBI Taxonomy" id="143900"/>
    <lineage>
        <taxon>Eukaryota</taxon>
        <taxon>Metazoa</taxon>
        <taxon>Chordata</taxon>
        <taxon>Craniata</taxon>
        <taxon>Vertebrata</taxon>
        <taxon>Euteleostomi</taxon>
        <taxon>Actinopterygii</taxon>
        <taxon>Neopterygii</taxon>
        <taxon>Teleostei</taxon>
        <taxon>Notacanthiformes</taxon>
        <taxon>Halosauridae</taxon>
        <taxon>Aldrovandia</taxon>
    </lineage>
</organism>
<feature type="compositionally biased region" description="Basic and acidic residues" evidence="17">
    <location>
        <begin position="291"/>
        <end position="302"/>
    </location>
</feature>
<dbReference type="Gene3D" id="3.30.420.10">
    <property type="entry name" value="Ribonuclease H-like superfamily/Ribonuclease H"/>
    <property type="match status" value="1"/>
</dbReference>
<evidence type="ECO:0000256" key="2">
    <source>
        <dbReference type="ARBA" id="ARBA00004496"/>
    </source>
</evidence>
<feature type="domain" description="Caspase family p10" evidence="19">
    <location>
        <begin position="460"/>
        <end position="547"/>
    </location>
</feature>
<dbReference type="InterPro" id="IPR001309">
    <property type="entry name" value="Pept_C14_p20"/>
</dbReference>
<dbReference type="CDD" id="cd00032">
    <property type="entry name" value="CASc"/>
    <property type="match status" value="1"/>
</dbReference>
<dbReference type="GO" id="GO:0004197">
    <property type="term" value="F:cysteine-type endopeptidase activity"/>
    <property type="evidence" value="ECO:0007669"/>
    <property type="project" value="InterPro"/>
</dbReference>
<dbReference type="GO" id="GO:0051604">
    <property type="term" value="P:protein maturation"/>
    <property type="evidence" value="ECO:0007669"/>
    <property type="project" value="UniProtKB-ARBA"/>
</dbReference>
<dbReference type="Gene3D" id="1.10.533.10">
    <property type="entry name" value="Death Domain, Fas"/>
    <property type="match status" value="2"/>
</dbReference>
<dbReference type="AlphaFoldDB" id="A0AAD7WFC3"/>
<dbReference type="InterPro" id="IPR036397">
    <property type="entry name" value="RNaseH_sf"/>
</dbReference>
<comment type="subcellular location">
    <subcellularLocation>
        <location evidence="2">Cytoplasm</location>
    </subcellularLocation>
    <subcellularLocation>
        <location evidence="1">Nucleus</location>
    </subcellularLocation>
</comment>
<dbReference type="PANTHER" id="PTHR48169">
    <property type="entry name" value="DED DOMAIN-CONTAINING PROTEIN"/>
    <property type="match status" value="1"/>
</dbReference>
<feature type="compositionally biased region" description="Gly residues" evidence="17">
    <location>
        <begin position="441"/>
        <end position="450"/>
    </location>
</feature>
<dbReference type="SMART" id="SM00031">
    <property type="entry name" value="DED"/>
    <property type="match status" value="2"/>
</dbReference>
<keyword evidence="6" id="KW-0645">Protease</keyword>
<gene>
    <name evidence="21" type="ORF">AAFF_G00056130</name>
</gene>
<evidence type="ECO:0000256" key="6">
    <source>
        <dbReference type="ARBA" id="ARBA00022670"/>
    </source>
</evidence>
<accession>A0AAD7WFC3</accession>
<dbReference type="Proteomes" id="UP001221898">
    <property type="component" value="Unassembled WGS sequence"/>
</dbReference>
<keyword evidence="11" id="KW-0865">Zymogen</keyword>
<dbReference type="PROSITE" id="PS50208">
    <property type="entry name" value="CASPASE_P20"/>
    <property type="match status" value="1"/>
</dbReference>
<dbReference type="GO" id="GO:0005634">
    <property type="term" value="C:nucleus"/>
    <property type="evidence" value="ECO:0007669"/>
    <property type="project" value="UniProtKB-SubCell"/>
</dbReference>
<reference evidence="21" key="1">
    <citation type="journal article" date="2023" name="Science">
        <title>Genome structures resolve the early diversification of teleost fishes.</title>
        <authorList>
            <person name="Parey E."/>
            <person name="Louis A."/>
            <person name="Montfort J."/>
            <person name="Bouchez O."/>
            <person name="Roques C."/>
            <person name="Iampietro C."/>
            <person name="Lluch J."/>
            <person name="Castinel A."/>
            <person name="Donnadieu C."/>
            <person name="Desvignes T."/>
            <person name="Floi Bucao C."/>
            <person name="Jouanno E."/>
            <person name="Wen M."/>
            <person name="Mejri S."/>
            <person name="Dirks R."/>
            <person name="Jansen H."/>
            <person name="Henkel C."/>
            <person name="Chen W.J."/>
            <person name="Zahm M."/>
            <person name="Cabau C."/>
            <person name="Klopp C."/>
            <person name="Thompson A.W."/>
            <person name="Robinson-Rechavi M."/>
            <person name="Braasch I."/>
            <person name="Lecointre G."/>
            <person name="Bobe J."/>
            <person name="Postlethwait J.H."/>
            <person name="Berthelot C."/>
            <person name="Roest Crollius H."/>
            <person name="Guiguen Y."/>
        </authorList>
    </citation>
    <scope>NUCLEOTIDE SEQUENCE</scope>
    <source>
        <strain evidence="21">NC1722</strain>
    </source>
</reference>
<evidence type="ECO:0000259" key="19">
    <source>
        <dbReference type="PROSITE" id="PS50207"/>
    </source>
</evidence>
<feature type="compositionally biased region" description="Polar residues" evidence="17">
    <location>
        <begin position="260"/>
        <end position="279"/>
    </location>
</feature>
<dbReference type="GO" id="GO:0003676">
    <property type="term" value="F:nucleic acid binding"/>
    <property type="evidence" value="ECO:0007669"/>
    <property type="project" value="InterPro"/>
</dbReference>
<dbReference type="GO" id="GO:0006915">
    <property type="term" value="P:apoptotic process"/>
    <property type="evidence" value="ECO:0007669"/>
    <property type="project" value="UniProtKB-KW"/>
</dbReference>
<dbReference type="Gene3D" id="3.40.50.1460">
    <property type="match status" value="1"/>
</dbReference>
<name>A0AAD7WFC3_9TELE</name>
<evidence type="ECO:0000256" key="17">
    <source>
        <dbReference type="SAM" id="MobiDB-lite"/>
    </source>
</evidence>
<protein>
    <recommendedName>
        <fullName evidence="15">Caspase-8</fullName>
        <ecNumber evidence="14">3.4.22.61</ecNumber>
    </recommendedName>
</protein>
<comment type="catalytic activity">
    <reaction evidence="13">
        <text>Strict requirement for Asp at position P1 and has a preferred cleavage sequence of (Leu/Asp/Val)-Glu-Thr-Asp-|-(Gly/Ser/Ala).</text>
        <dbReference type="EC" id="3.4.22.61"/>
    </reaction>
</comment>
<dbReference type="GO" id="GO:0005886">
    <property type="term" value="C:plasma membrane"/>
    <property type="evidence" value="ECO:0007669"/>
    <property type="project" value="UniProtKB-ARBA"/>
</dbReference>
<evidence type="ECO:0000256" key="5">
    <source>
        <dbReference type="ARBA" id="ARBA00022553"/>
    </source>
</evidence>
<dbReference type="InterPro" id="IPR015917">
    <property type="entry name" value="Pept_C14A"/>
</dbReference>
<keyword evidence="7" id="KW-0053">Apoptosis</keyword>
<dbReference type="FunFam" id="1.10.533.10:FF:000016">
    <property type="entry name" value="CASP8 and FADD-like apoptosis regulator"/>
    <property type="match status" value="1"/>
</dbReference>
<dbReference type="GO" id="GO:0032991">
    <property type="term" value="C:protein-containing complex"/>
    <property type="evidence" value="ECO:0007669"/>
    <property type="project" value="UniProtKB-ARBA"/>
</dbReference>
<evidence type="ECO:0000259" key="20">
    <source>
        <dbReference type="PROSITE" id="PS50208"/>
    </source>
</evidence>
<dbReference type="PROSITE" id="PS50168">
    <property type="entry name" value="DED"/>
    <property type="match status" value="2"/>
</dbReference>
<keyword evidence="10" id="KW-0788">Thiol protease</keyword>
<evidence type="ECO:0000256" key="10">
    <source>
        <dbReference type="ARBA" id="ARBA00022807"/>
    </source>
</evidence>
<comment type="caution">
    <text evidence="21">The sequence shown here is derived from an EMBL/GenBank/DDBJ whole genome shotgun (WGS) entry which is preliminary data.</text>
</comment>
<evidence type="ECO:0000256" key="8">
    <source>
        <dbReference type="ARBA" id="ARBA00022737"/>
    </source>
</evidence>
<dbReference type="InterPro" id="IPR002138">
    <property type="entry name" value="Pept_C14_p10"/>
</dbReference>
<dbReference type="PRINTS" id="PR00376">
    <property type="entry name" value="IL1BCENZYME"/>
</dbReference>
<feature type="domain" description="DED" evidence="18">
    <location>
        <begin position="145"/>
        <end position="220"/>
    </location>
</feature>
<dbReference type="GO" id="GO:0005737">
    <property type="term" value="C:cytoplasm"/>
    <property type="evidence" value="ECO:0007669"/>
    <property type="project" value="UniProtKB-SubCell"/>
</dbReference>
<dbReference type="PANTHER" id="PTHR48169:SF7">
    <property type="entry name" value="CASPASE 10"/>
    <property type="match status" value="1"/>
</dbReference>
<dbReference type="EMBL" id="JAINUG010000132">
    <property type="protein sequence ID" value="KAJ8393884.1"/>
    <property type="molecule type" value="Genomic_DNA"/>
</dbReference>
<dbReference type="InterPro" id="IPR029030">
    <property type="entry name" value="Caspase-like_dom_sf"/>
</dbReference>
<dbReference type="InterPro" id="IPR001875">
    <property type="entry name" value="DED_dom"/>
</dbReference>
<evidence type="ECO:0000256" key="4">
    <source>
        <dbReference type="ARBA" id="ARBA00022490"/>
    </source>
</evidence>
<dbReference type="SUPFAM" id="SSF47986">
    <property type="entry name" value="DEATH domain"/>
    <property type="match status" value="2"/>
</dbReference>
<keyword evidence="5" id="KW-0597">Phosphoprotein</keyword>
<sequence>MPWPSQSPDLNPIEHLWEILERRLRQCFPSPSTKHQMMEFLVKNGHCGNRLEVLHKIDSELDSSDVAALKFLCRDLVPQKRLERIRDGQDLFLQLDELGLPGDSFITVGELLYAVHRKDLLRFLEPYRAEIEQSLQGRRASTISPYRKMLYDLHEEVTEEDLGTIKFFLELPRARLEPSATFLDVLVVMEKQELLSEDSLELLERVCDKCDKRLAMTVRTFAAQRAAGRRNSVPTQDSSVHSYTDTPPSLSVPEDGRPPSSLNQTQSLSIEESSPSCTPVESHLSVDTGPESEHEEAYDMSHRPRGHCVIINNHNFEEARTNKELGLDDREGTDVDADTLDKVFSRLHFVVHHRRNLSGAELLGLVEEFGAKTHGGLDAFVCCVLSHGKKGHVYATDGELASVRQLTQPFTSSCCPSLAGRPKLFFIQACQVLDPDEYQADGGGADGGGPDYDTDAGPGEAGTIPNDSDFLLGMATVERHKCYRHPRTGSPFIQELCSQLESGCPRNDDILTIMTRVNREVSGKTFGRFKQMPEPRYTLTKKVILSVD</sequence>
<evidence type="ECO:0000256" key="11">
    <source>
        <dbReference type="ARBA" id="ARBA00023145"/>
    </source>
</evidence>
<proteinExistence type="inferred from homology"/>
<evidence type="ECO:0000256" key="16">
    <source>
        <dbReference type="RuleBase" id="RU003971"/>
    </source>
</evidence>
<keyword evidence="12" id="KW-0539">Nucleus</keyword>
<evidence type="ECO:0000256" key="1">
    <source>
        <dbReference type="ARBA" id="ARBA00004123"/>
    </source>
</evidence>
<evidence type="ECO:0000313" key="22">
    <source>
        <dbReference type="Proteomes" id="UP001221898"/>
    </source>
</evidence>
<evidence type="ECO:0000256" key="3">
    <source>
        <dbReference type="ARBA" id="ARBA00010134"/>
    </source>
</evidence>
<feature type="domain" description="Caspase family p20" evidence="20">
    <location>
        <begin position="304"/>
        <end position="431"/>
    </location>
</feature>
<dbReference type="EC" id="3.4.22.61" evidence="14"/>
<dbReference type="GO" id="GO:0006508">
    <property type="term" value="P:proteolysis"/>
    <property type="evidence" value="ECO:0007669"/>
    <property type="project" value="UniProtKB-KW"/>
</dbReference>
<dbReference type="SUPFAM" id="SSF52129">
    <property type="entry name" value="Caspase-like"/>
    <property type="match status" value="1"/>
</dbReference>
<dbReference type="SMART" id="SM00115">
    <property type="entry name" value="CASc"/>
    <property type="match status" value="1"/>
</dbReference>
<dbReference type="FunFam" id="3.40.50.1460:FF:000008">
    <property type="entry name" value="caspase-8 isoform X1"/>
    <property type="match status" value="1"/>
</dbReference>
<feature type="region of interest" description="Disordered" evidence="17">
    <location>
        <begin position="225"/>
        <end position="303"/>
    </location>
</feature>
<keyword evidence="8" id="KW-0677">Repeat</keyword>
<keyword evidence="9" id="KW-0378">Hydrolase</keyword>
<feature type="compositionally biased region" description="Polar residues" evidence="17">
    <location>
        <begin position="232"/>
        <end position="249"/>
    </location>
</feature>
<keyword evidence="22" id="KW-1185">Reference proteome</keyword>
<evidence type="ECO:0000259" key="18">
    <source>
        <dbReference type="PROSITE" id="PS50168"/>
    </source>
</evidence>
<dbReference type="Pfam" id="PF01335">
    <property type="entry name" value="DED"/>
    <property type="match status" value="2"/>
</dbReference>
<keyword evidence="4" id="KW-0963">Cytoplasm</keyword>
<evidence type="ECO:0000256" key="9">
    <source>
        <dbReference type="ARBA" id="ARBA00022801"/>
    </source>
</evidence>